<dbReference type="EMBL" id="FZOT01000001">
    <property type="protein sequence ID" value="SNS10581.1"/>
    <property type="molecule type" value="Genomic_DNA"/>
</dbReference>
<dbReference type="AlphaFoldDB" id="A0A239BT21"/>
<keyword evidence="3" id="KW-1185">Reference proteome</keyword>
<sequence>MADETVGASGSGQANRMLVAQNSEGPKLGETKTNEAPPQRAQDQVPEAKGTWNMTGDSMRTAADWEALMANVKERGMPYQTVFVDVDSYNSLLPAELRGRDPVKSTEALIGMLYASGVVVPGGTVVLLPEDNGPFIAKSNLRSIASRTGLTITDLSGGAEKQAAYPTTLKESAVQRRSVALQIVKRVKELTGLSELPPGLVMKIFYWGLSPMETPGRTLRSAINELNGFPRRLEDVNIMR</sequence>
<protein>
    <submittedName>
        <fullName evidence="2">Uncharacterized protein</fullName>
    </submittedName>
</protein>
<evidence type="ECO:0000313" key="2">
    <source>
        <dbReference type="EMBL" id="SNS10581.1"/>
    </source>
</evidence>
<feature type="region of interest" description="Disordered" evidence="1">
    <location>
        <begin position="1"/>
        <end position="55"/>
    </location>
</feature>
<name>A0A239BT21_9BURK</name>
<proteinExistence type="predicted"/>
<organism evidence="2 3">
    <name type="scientific">Noviherbaspirillum humi</name>
    <dbReference type="NCBI Taxonomy" id="1688639"/>
    <lineage>
        <taxon>Bacteria</taxon>
        <taxon>Pseudomonadati</taxon>
        <taxon>Pseudomonadota</taxon>
        <taxon>Betaproteobacteria</taxon>
        <taxon>Burkholderiales</taxon>
        <taxon>Oxalobacteraceae</taxon>
        <taxon>Noviherbaspirillum</taxon>
    </lineage>
</organism>
<reference evidence="2 3" key="1">
    <citation type="submission" date="2017-06" db="EMBL/GenBank/DDBJ databases">
        <authorList>
            <person name="Kim H.J."/>
            <person name="Triplett B.A."/>
        </authorList>
    </citation>
    <scope>NUCLEOTIDE SEQUENCE [LARGE SCALE GENOMIC DNA]</scope>
    <source>
        <strain evidence="2 3">U15</strain>
    </source>
</reference>
<evidence type="ECO:0000313" key="3">
    <source>
        <dbReference type="Proteomes" id="UP000198284"/>
    </source>
</evidence>
<dbReference type="RefSeq" id="WP_143131086.1">
    <property type="nucleotide sequence ID" value="NZ_FZOT01000001.1"/>
</dbReference>
<evidence type="ECO:0000256" key="1">
    <source>
        <dbReference type="SAM" id="MobiDB-lite"/>
    </source>
</evidence>
<accession>A0A239BT21</accession>
<dbReference type="Proteomes" id="UP000198284">
    <property type="component" value="Unassembled WGS sequence"/>
</dbReference>
<gene>
    <name evidence="2" type="ORF">SAMN06265795_10144</name>
</gene>